<dbReference type="PANTHER" id="PTHR47055:SF3">
    <property type="entry name" value="PHORBOL-ESTER_DAG-TYPE DOMAIN-CONTAINING PROTEIN"/>
    <property type="match status" value="1"/>
</dbReference>
<dbReference type="InterPro" id="IPR052638">
    <property type="entry name" value="PiggyBac_TE-derived"/>
</dbReference>
<comment type="caution">
    <text evidence="1">The sequence shown here is derived from an EMBL/GenBank/DDBJ whole genome shotgun (WGS) entry which is preliminary data.</text>
</comment>
<evidence type="ECO:0000313" key="1">
    <source>
        <dbReference type="EMBL" id="KAK9732100.1"/>
    </source>
</evidence>
<sequence length="90" mass="10378">MQIFLIVILPPDNANNENTDEDSDDDEHISINNLPADQLRAEAEVLVHENNESDSEDDIPLSILIKRRRRYSNCQQLVWMKSDITTTMPL</sequence>
<protein>
    <submittedName>
        <fullName evidence="1">Uncharacterized protein</fullName>
    </submittedName>
</protein>
<organism evidence="1 2">
    <name type="scientific">Popillia japonica</name>
    <name type="common">Japanese beetle</name>
    <dbReference type="NCBI Taxonomy" id="7064"/>
    <lineage>
        <taxon>Eukaryota</taxon>
        <taxon>Metazoa</taxon>
        <taxon>Ecdysozoa</taxon>
        <taxon>Arthropoda</taxon>
        <taxon>Hexapoda</taxon>
        <taxon>Insecta</taxon>
        <taxon>Pterygota</taxon>
        <taxon>Neoptera</taxon>
        <taxon>Endopterygota</taxon>
        <taxon>Coleoptera</taxon>
        <taxon>Polyphaga</taxon>
        <taxon>Scarabaeiformia</taxon>
        <taxon>Scarabaeidae</taxon>
        <taxon>Rutelinae</taxon>
        <taxon>Popillia</taxon>
    </lineage>
</organism>
<dbReference type="GO" id="GO:0043565">
    <property type="term" value="F:sequence-specific DNA binding"/>
    <property type="evidence" value="ECO:0007669"/>
    <property type="project" value="TreeGrafter"/>
</dbReference>
<dbReference type="EMBL" id="JASPKY010000122">
    <property type="protein sequence ID" value="KAK9732100.1"/>
    <property type="molecule type" value="Genomic_DNA"/>
</dbReference>
<gene>
    <name evidence="1" type="ORF">QE152_g13121</name>
</gene>
<reference evidence="1 2" key="1">
    <citation type="journal article" date="2024" name="BMC Genomics">
        <title>De novo assembly and annotation of Popillia japonica's genome with initial clues to its potential as an invasive pest.</title>
        <authorList>
            <person name="Cucini C."/>
            <person name="Boschi S."/>
            <person name="Funari R."/>
            <person name="Cardaioli E."/>
            <person name="Iannotti N."/>
            <person name="Marturano G."/>
            <person name="Paoli F."/>
            <person name="Bruttini M."/>
            <person name="Carapelli A."/>
            <person name="Frati F."/>
            <person name="Nardi F."/>
        </authorList>
    </citation>
    <scope>NUCLEOTIDE SEQUENCE [LARGE SCALE GENOMIC DNA]</scope>
    <source>
        <strain evidence="1">DMR45628</strain>
    </source>
</reference>
<accession>A0AAW1LFH3</accession>
<evidence type="ECO:0000313" key="2">
    <source>
        <dbReference type="Proteomes" id="UP001458880"/>
    </source>
</evidence>
<dbReference type="Proteomes" id="UP001458880">
    <property type="component" value="Unassembled WGS sequence"/>
</dbReference>
<keyword evidence="2" id="KW-1185">Reference proteome</keyword>
<proteinExistence type="predicted"/>
<dbReference type="AlphaFoldDB" id="A0AAW1LFH3"/>
<name>A0AAW1LFH3_POPJA</name>
<dbReference type="PANTHER" id="PTHR47055">
    <property type="entry name" value="DDE_TNP_1_7 DOMAIN-CONTAINING PROTEIN"/>
    <property type="match status" value="1"/>
</dbReference>